<evidence type="ECO:0000313" key="3">
    <source>
        <dbReference type="EMBL" id="TCU29538.1"/>
    </source>
</evidence>
<comment type="caution">
    <text evidence="3">The sequence shown here is derived from an EMBL/GenBank/DDBJ whole genome shotgun (WGS) entry which is preliminary data.</text>
</comment>
<accession>A0A1S9GQI3</accession>
<dbReference type="RefSeq" id="WP_077978449.1">
    <property type="nucleotide sequence ID" value="NZ_CP088090.1"/>
</dbReference>
<keyword evidence="5" id="KW-1185">Reference proteome</keyword>
<dbReference type="EMBL" id="JAAXQQ010000006">
    <property type="protein sequence ID" value="MBY3065604.1"/>
    <property type="molecule type" value="Genomic_DNA"/>
</dbReference>
<proteinExistence type="predicted"/>
<sequence>MDEGVTAVRRQFPARIRAIDDLSARNEDFREICRDFADAQSELEKWNVSTDPKRNERVVEYRELIAELSKEIEGALDHASVPPPAR</sequence>
<reference evidence="2" key="2">
    <citation type="submission" date="2020-04" db="EMBL/GenBank/DDBJ databases">
        <title>Global-level population genomics supports evidence of horizontal gene transfer on evolution of Rhizobia in Lentils.</title>
        <authorList>
            <person name="Gai Y."/>
            <person name="Cook D."/>
            <person name="Riely B."/>
        </authorList>
    </citation>
    <scope>NUCLEOTIDE SEQUENCE</scope>
    <source>
        <strain evidence="2">TLR9</strain>
    </source>
</reference>
<organism evidence="3 4">
    <name type="scientific">Rhizobium laguerreae</name>
    <dbReference type="NCBI Taxonomy" id="1076926"/>
    <lineage>
        <taxon>Bacteria</taxon>
        <taxon>Pseudomonadati</taxon>
        <taxon>Pseudomonadota</taxon>
        <taxon>Alphaproteobacteria</taxon>
        <taxon>Hyphomicrobiales</taxon>
        <taxon>Rhizobiaceae</taxon>
        <taxon>Rhizobium/Agrobacterium group</taxon>
        <taxon>Rhizobium</taxon>
    </lineage>
</organism>
<reference evidence="1 5" key="3">
    <citation type="submission" date="2020-08" db="EMBL/GenBank/DDBJ databases">
        <title>Genomic Encyclopedia of Type Strains, Phase III (KMG-III): the genomes of soil and plant-associated and newly described type strains.</title>
        <authorList>
            <person name="Whitman W."/>
        </authorList>
    </citation>
    <scope>NUCLEOTIDE SEQUENCE [LARGE SCALE GENOMIC DNA]</scope>
    <source>
        <strain evidence="1 5">CECT 8280</strain>
    </source>
</reference>
<evidence type="ECO:0000313" key="2">
    <source>
        <dbReference type="EMBL" id="MBY3065604.1"/>
    </source>
</evidence>
<evidence type="ECO:0000313" key="1">
    <source>
        <dbReference type="EMBL" id="MBB3159999.1"/>
    </source>
</evidence>
<evidence type="ECO:0000313" key="4">
    <source>
        <dbReference type="Proteomes" id="UP000295021"/>
    </source>
</evidence>
<dbReference type="EMBL" id="SMBI01000001">
    <property type="protein sequence ID" value="TCU29538.1"/>
    <property type="molecule type" value="Genomic_DNA"/>
</dbReference>
<name>A0A1S9GQI3_9HYPH</name>
<dbReference type="AlphaFoldDB" id="A0A1S9GQI3"/>
<protein>
    <submittedName>
        <fullName evidence="3">Uncharacterized protein</fullName>
    </submittedName>
</protein>
<dbReference type="Proteomes" id="UP000758022">
    <property type="component" value="Unassembled WGS sequence"/>
</dbReference>
<reference evidence="3 4" key="1">
    <citation type="submission" date="2019-03" db="EMBL/GenBank/DDBJ databases">
        <title>Genomic Encyclopedia of Type Strains, Phase IV (KMG-V): Genome sequencing to study the core and pangenomes of soil and plant-associated prokaryotes.</title>
        <authorList>
            <person name="Whitman W."/>
        </authorList>
    </citation>
    <scope>NUCLEOTIDE SEQUENCE [LARGE SCALE GENOMIC DNA]</scope>
    <source>
        <strain evidence="3 4">FB403</strain>
    </source>
</reference>
<dbReference type="Proteomes" id="UP000542811">
    <property type="component" value="Unassembled WGS sequence"/>
</dbReference>
<evidence type="ECO:0000313" key="5">
    <source>
        <dbReference type="Proteomes" id="UP000542811"/>
    </source>
</evidence>
<dbReference type="GeneID" id="67483160"/>
<dbReference type="Proteomes" id="UP000295021">
    <property type="component" value="Unassembled WGS sequence"/>
</dbReference>
<dbReference type="EMBL" id="JACHXX010000001">
    <property type="protein sequence ID" value="MBB3159999.1"/>
    <property type="molecule type" value="Genomic_DNA"/>
</dbReference>
<gene>
    <name evidence="3" type="ORF">EV131_10119</name>
    <name evidence="1" type="ORF">FHS25_000431</name>
    <name evidence="2" type="ORF">HFO74_19640</name>
</gene>